<evidence type="ECO:0000256" key="1">
    <source>
        <dbReference type="SAM" id="MobiDB-lite"/>
    </source>
</evidence>
<feature type="region of interest" description="Disordered" evidence="1">
    <location>
        <begin position="1"/>
        <end position="49"/>
    </location>
</feature>
<organism evidence="2 3">
    <name type="scientific">Apiospora kogelbergensis</name>
    <dbReference type="NCBI Taxonomy" id="1337665"/>
    <lineage>
        <taxon>Eukaryota</taxon>
        <taxon>Fungi</taxon>
        <taxon>Dikarya</taxon>
        <taxon>Ascomycota</taxon>
        <taxon>Pezizomycotina</taxon>
        <taxon>Sordariomycetes</taxon>
        <taxon>Xylariomycetidae</taxon>
        <taxon>Amphisphaeriales</taxon>
        <taxon>Apiosporaceae</taxon>
        <taxon>Apiospora</taxon>
    </lineage>
</organism>
<feature type="region of interest" description="Disordered" evidence="1">
    <location>
        <begin position="153"/>
        <end position="180"/>
    </location>
</feature>
<proteinExistence type="predicted"/>
<accession>A0AAW0R0N0</accession>
<evidence type="ECO:0000313" key="3">
    <source>
        <dbReference type="Proteomes" id="UP001392437"/>
    </source>
</evidence>
<dbReference type="AlphaFoldDB" id="A0AAW0R0N0"/>
<protein>
    <submittedName>
        <fullName evidence="2">Uncharacterized protein</fullName>
    </submittedName>
</protein>
<dbReference type="Proteomes" id="UP001392437">
    <property type="component" value="Unassembled WGS sequence"/>
</dbReference>
<dbReference type="EMBL" id="JAQQWP010000004">
    <property type="protein sequence ID" value="KAK8120755.1"/>
    <property type="molecule type" value="Genomic_DNA"/>
</dbReference>
<gene>
    <name evidence="2" type="ORF">PG999_004875</name>
</gene>
<name>A0AAW0R0N0_9PEZI</name>
<keyword evidence="3" id="KW-1185">Reference proteome</keyword>
<sequence>MGEFSADGAPANGQPTINDLPQPQIHPLPQKPPVMQENKHAPIPMHQPKPQKTVSVETIESPAMHQNSQSYQQAFHHQVPVHVSNGFGHDSHARHPSYASTGTPLSQIPERAIHAAPFQPTQYAQQGYAPQYQMMPQQQHGYFYPPQGPYAAPAPPFVPGAQQQQPQGELDPNGQGAPGSNLVAQEVNGMVYYYDASQLPPPVPAYPPYSAPQVYPGAMGMNGVVAPPSDGYYYPHPGNGTVYYPQ</sequence>
<comment type="caution">
    <text evidence="2">The sequence shown here is derived from an EMBL/GenBank/DDBJ whole genome shotgun (WGS) entry which is preliminary data.</text>
</comment>
<evidence type="ECO:0000313" key="2">
    <source>
        <dbReference type="EMBL" id="KAK8120755.1"/>
    </source>
</evidence>
<reference evidence="2 3" key="1">
    <citation type="submission" date="2023-01" db="EMBL/GenBank/DDBJ databases">
        <title>Analysis of 21 Apiospora genomes using comparative genomics revels a genus with tremendous synthesis potential of carbohydrate active enzymes and secondary metabolites.</title>
        <authorList>
            <person name="Sorensen T."/>
        </authorList>
    </citation>
    <scope>NUCLEOTIDE SEQUENCE [LARGE SCALE GENOMIC DNA]</scope>
    <source>
        <strain evidence="2 3">CBS 117206</strain>
    </source>
</reference>